<reference evidence="2" key="1">
    <citation type="journal article" date="2016" name="Nat. Genet.">
        <title>A high-quality carrot genome assembly provides new insights into carotenoid accumulation and asterid genome evolution.</title>
        <authorList>
            <person name="Iorizzo M."/>
            <person name="Ellison S."/>
            <person name="Senalik D."/>
            <person name="Zeng P."/>
            <person name="Satapoomin P."/>
            <person name="Huang J."/>
            <person name="Bowman M."/>
            <person name="Iovene M."/>
            <person name="Sanseverino W."/>
            <person name="Cavagnaro P."/>
            <person name="Yildiz M."/>
            <person name="Macko-Podgorni A."/>
            <person name="Moranska E."/>
            <person name="Grzebelus E."/>
            <person name="Grzebelus D."/>
            <person name="Ashrafi H."/>
            <person name="Zheng Z."/>
            <person name="Cheng S."/>
            <person name="Spooner D."/>
            <person name="Van Deynze A."/>
            <person name="Simon P."/>
        </authorList>
    </citation>
    <scope>NUCLEOTIDE SEQUENCE</scope>
    <source>
        <tissue evidence="2">Leaf</tissue>
    </source>
</reference>
<reference evidence="2" key="2">
    <citation type="submission" date="2022-03" db="EMBL/GenBank/DDBJ databases">
        <title>Draft title - Genomic analysis of global carrot germplasm unveils the trajectory of domestication and the origin of high carotenoid orange carrot.</title>
        <authorList>
            <person name="Iorizzo M."/>
            <person name="Ellison S."/>
            <person name="Senalik D."/>
            <person name="Macko-Podgorni A."/>
            <person name="Grzebelus D."/>
            <person name="Bostan H."/>
            <person name="Rolling W."/>
            <person name="Curaba J."/>
            <person name="Simon P."/>
        </authorList>
    </citation>
    <scope>NUCLEOTIDE SEQUENCE</scope>
    <source>
        <tissue evidence="2">Leaf</tissue>
    </source>
</reference>
<evidence type="ECO:0000256" key="1">
    <source>
        <dbReference type="SAM" id="MobiDB-lite"/>
    </source>
</evidence>
<feature type="compositionally biased region" description="Basic and acidic residues" evidence="1">
    <location>
        <begin position="542"/>
        <end position="553"/>
    </location>
</feature>
<protein>
    <recommendedName>
        <fullName evidence="4">Vacuolar protein sorting-associated protein 62</fullName>
    </recommendedName>
</protein>
<dbReference type="PANTHER" id="PTHR48152:SF3">
    <property type="entry name" value="DUF946 FAMILY PROTEIN (DUF946)"/>
    <property type="match status" value="1"/>
</dbReference>
<dbReference type="EMBL" id="CP093344">
    <property type="protein sequence ID" value="WOG89993.1"/>
    <property type="molecule type" value="Genomic_DNA"/>
</dbReference>
<organism evidence="2 3">
    <name type="scientific">Daucus carota subsp. sativus</name>
    <name type="common">Carrot</name>
    <dbReference type="NCBI Taxonomy" id="79200"/>
    <lineage>
        <taxon>Eukaryota</taxon>
        <taxon>Viridiplantae</taxon>
        <taxon>Streptophyta</taxon>
        <taxon>Embryophyta</taxon>
        <taxon>Tracheophyta</taxon>
        <taxon>Spermatophyta</taxon>
        <taxon>Magnoliopsida</taxon>
        <taxon>eudicotyledons</taxon>
        <taxon>Gunneridae</taxon>
        <taxon>Pentapetalae</taxon>
        <taxon>asterids</taxon>
        <taxon>campanulids</taxon>
        <taxon>Apiales</taxon>
        <taxon>Apiaceae</taxon>
        <taxon>Apioideae</taxon>
        <taxon>Scandiceae</taxon>
        <taxon>Daucinae</taxon>
        <taxon>Daucus</taxon>
        <taxon>Daucus sect. Daucus</taxon>
    </lineage>
</organism>
<gene>
    <name evidence="2" type="ORF">DCAR_0209234</name>
</gene>
<dbReference type="InterPro" id="IPR009291">
    <property type="entry name" value="Vps62"/>
</dbReference>
<feature type="region of interest" description="Disordered" evidence="1">
    <location>
        <begin position="528"/>
        <end position="553"/>
    </location>
</feature>
<dbReference type="Proteomes" id="UP000077755">
    <property type="component" value="Chromosome 2"/>
</dbReference>
<evidence type="ECO:0000313" key="3">
    <source>
        <dbReference type="Proteomes" id="UP000077755"/>
    </source>
</evidence>
<proteinExistence type="predicted"/>
<dbReference type="AlphaFoldDB" id="A0AAF0WKR4"/>
<name>A0AAF0WKR4_DAUCS</name>
<evidence type="ECO:0000313" key="2">
    <source>
        <dbReference type="EMBL" id="WOG89993.1"/>
    </source>
</evidence>
<keyword evidence="3" id="KW-1185">Reference proteome</keyword>
<sequence>MKVNCRLQASSPFTTLKKDNSTLPINTIFKLPVPVPKWPPGTNFASGEIDLGALHVSQITSFNKVWATYEGGPDNLGATFYEPTSIPEEFFMLGCYGQPNNQTLYGWVLVAKDASLPADPPGLTLPIDYTLVWSSESQKIKQDDVGYIWLPVPPDGYTSVGHIVTTSPQKPPIDKVRVVRSVLTESVETDTWIWGANDGFNIYSLRPMERGIKALGISVGTFIAKKDGEEMSLSCLKNLNLSYPSMPNLDQVQALIQAYAPVVYFHPDEKYFPSSVSWFFQNGALLYTKGQESNPVLIAQDGSNLPQNGSNDGNYWIDLPTDKNASDSLKKGNLQSAESYIHIKPALGGTFTDIAVWIFYPFNVFTISLNEVGEHVSDWEHVTLRVNNFNGELQSVYYSAHSKGIWVSAPELEFESNNKPIVYASLYGHASYPHAGTFIHNVPQPEKIIIGARNDTSKSNFKMDTAAQVSLVGADYLGGLGIVEQPWLNYAREWGPKKELDLDKLLKGVDKFLPGKLKDAFERFVRSLPPESLGEEGPTGPKWKDNWSGDEKV</sequence>
<evidence type="ECO:0008006" key="4">
    <source>
        <dbReference type="Google" id="ProtNLM"/>
    </source>
</evidence>
<dbReference type="Pfam" id="PF06101">
    <property type="entry name" value="Vps62"/>
    <property type="match status" value="1"/>
</dbReference>
<accession>A0AAF0WKR4</accession>
<dbReference type="PANTHER" id="PTHR48152">
    <property type="entry name" value="F1C9.34 PROTEIN"/>
    <property type="match status" value="1"/>
</dbReference>